<gene>
    <name evidence="9" type="ORF">SAMN05660706_10539</name>
</gene>
<dbReference type="InterPro" id="IPR003741">
    <property type="entry name" value="LUD_dom"/>
</dbReference>
<dbReference type="PANTHER" id="PTHR47153:SF2">
    <property type="entry name" value="LACTATE UTILIZATION PROTEIN B"/>
    <property type="match status" value="1"/>
</dbReference>
<feature type="domain" description="4Fe-4S ferredoxin-type" evidence="8">
    <location>
        <begin position="352"/>
        <end position="381"/>
    </location>
</feature>
<dbReference type="Pfam" id="PF02754">
    <property type="entry name" value="CCG"/>
    <property type="match status" value="2"/>
</dbReference>
<dbReference type="PROSITE" id="PS00198">
    <property type="entry name" value="4FE4S_FER_1"/>
    <property type="match status" value="2"/>
</dbReference>
<dbReference type="InterPro" id="IPR037171">
    <property type="entry name" value="NagB/RpiA_transferase-like"/>
</dbReference>
<feature type="domain" description="4Fe-4S ferredoxin-type" evidence="8">
    <location>
        <begin position="302"/>
        <end position="330"/>
    </location>
</feature>
<evidence type="ECO:0000313" key="9">
    <source>
        <dbReference type="EMBL" id="SFR00198.1"/>
    </source>
</evidence>
<keyword evidence="3" id="KW-0479">Metal-binding</keyword>
<dbReference type="SUPFAM" id="SSF100950">
    <property type="entry name" value="NagB/RpiA/CoA transferase-like"/>
    <property type="match status" value="1"/>
</dbReference>
<dbReference type="Pfam" id="PF02589">
    <property type="entry name" value="LUD_dom"/>
    <property type="match status" value="1"/>
</dbReference>
<accession>A0A1I6D3X5</accession>
<dbReference type="Pfam" id="PF13183">
    <property type="entry name" value="Fer4_8"/>
    <property type="match status" value="1"/>
</dbReference>
<evidence type="ECO:0000313" key="10">
    <source>
        <dbReference type="Proteomes" id="UP000199584"/>
    </source>
</evidence>
<proteinExistence type="predicted"/>
<evidence type="ECO:0000259" key="8">
    <source>
        <dbReference type="PROSITE" id="PS51379"/>
    </source>
</evidence>
<organism evidence="9 10">
    <name type="scientific">Desulfoscipio geothermicus DSM 3669</name>
    <dbReference type="NCBI Taxonomy" id="1121426"/>
    <lineage>
        <taxon>Bacteria</taxon>
        <taxon>Bacillati</taxon>
        <taxon>Bacillota</taxon>
        <taxon>Clostridia</taxon>
        <taxon>Eubacteriales</taxon>
        <taxon>Desulfallaceae</taxon>
        <taxon>Desulfoscipio</taxon>
    </lineage>
</organism>
<keyword evidence="10" id="KW-1185">Reference proteome</keyword>
<keyword evidence="6" id="KW-0408">Iron</keyword>
<dbReference type="SUPFAM" id="SSF54862">
    <property type="entry name" value="4Fe-4S ferredoxins"/>
    <property type="match status" value="1"/>
</dbReference>
<dbReference type="InterPro" id="IPR004452">
    <property type="entry name" value="LutB/LldF"/>
</dbReference>
<dbReference type="GO" id="GO:0006089">
    <property type="term" value="P:lactate metabolic process"/>
    <property type="evidence" value="ECO:0007669"/>
    <property type="project" value="InterPro"/>
</dbReference>
<evidence type="ECO:0000256" key="6">
    <source>
        <dbReference type="ARBA" id="ARBA00023004"/>
    </source>
</evidence>
<sequence>MSEKEGLKNNVREALANENLRGALGRFGDAYIGARENAYAGKDFQELRGQIAAIKGAAAQNMEELARRFAESARSRGAKVYRARTAQEARDYIKKLAEEKGVRKIVKSKSMASEEIHLNEYLNQHGMESVETDLGEWILQLSGQKPSHMVMPAIHMTRGEVADVFSEEVKRQLSSDIPELVRVAREQLRKKFLAAEMGISGANIAVAETGTIVIVTNEGNARLTTTLPPVHVAVVGMEKLVEKFADVKPILEALPRSATGQKITSYVTMITGPTPAAYPDGSVRDKELHIILLDNGRTSMQSDPVFKEALQCIRCASCLNVCPVFQLVGGHVYGHIYTGGIGTVLTAFFNGFQKASDIQNLCLGCERCKRYCPGNIDIPRLIRELRRRVVENNGLPGMPKFVLEKVLPNRKLFHNLIKTARAAQKPFQKGAMVRHLPMFLAGLTEGRSLPAIAEKPFRDIVLTGHRPPATGDQTKVGFFAGCLTDFVYPQLGEAVHKVLRHMGMRMTFPVEQTCCGVPAIYMGSRKAAAELARRNIAAFERDGVEHIITACPTCAHALKHQYVELLDTDPGWRKRAEYFAAKVTHFTAFVAEKSDNGELPGLQRGNMRITYHDSCHMKGCLGITEEPRALLSAAGLQLAEMEGSDRCCGFGGSYSIKFPEISRRILDKKLAAIEATGAQMLALDCPGCLLQLSGGLDSRGKALPVKHTAEILAQQIAGSGKS</sequence>
<dbReference type="AlphaFoldDB" id="A0A1I6D3X5"/>
<dbReference type="GO" id="GO:0051539">
    <property type="term" value="F:4 iron, 4 sulfur cluster binding"/>
    <property type="evidence" value="ECO:0007669"/>
    <property type="project" value="UniProtKB-KW"/>
</dbReference>
<evidence type="ECO:0000256" key="4">
    <source>
        <dbReference type="ARBA" id="ARBA00022737"/>
    </source>
</evidence>
<dbReference type="Gene3D" id="1.10.1060.10">
    <property type="entry name" value="Alpha-helical ferredoxin"/>
    <property type="match status" value="1"/>
</dbReference>
<protein>
    <submittedName>
        <fullName evidence="9">Iron-sulfur cluster-binding protein</fullName>
    </submittedName>
</protein>
<keyword evidence="5" id="KW-0249">Electron transport</keyword>
<dbReference type="GO" id="GO:0016491">
    <property type="term" value="F:oxidoreductase activity"/>
    <property type="evidence" value="ECO:0007669"/>
    <property type="project" value="UniProtKB-ARBA"/>
</dbReference>
<dbReference type="PANTHER" id="PTHR47153">
    <property type="entry name" value="LACTATE UTILIZATION PROTEIN B"/>
    <property type="match status" value="1"/>
</dbReference>
<dbReference type="NCBIfam" id="NF045670">
    <property type="entry name" value="quin_L_LdhH"/>
    <property type="match status" value="1"/>
</dbReference>
<dbReference type="RefSeq" id="WP_092482218.1">
    <property type="nucleotide sequence ID" value="NZ_FOYM01000005.1"/>
</dbReference>
<reference evidence="10" key="1">
    <citation type="submission" date="2016-10" db="EMBL/GenBank/DDBJ databases">
        <authorList>
            <person name="Varghese N."/>
            <person name="Submissions S."/>
        </authorList>
    </citation>
    <scope>NUCLEOTIDE SEQUENCE [LARGE SCALE GENOMIC DNA]</scope>
    <source>
        <strain evidence="10">DSM 3669</strain>
    </source>
</reference>
<dbReference type="InterPro" id="IPR017896">
    <property type="entry name" value="4Fe4S_Fe-S-bd"/>
</dbReference>
<dbReference type="InterPro" id="IPR024185">
    <property type="entry name" value="FTHF_cligase-like_sf"/>
</dbReference>
<dbReference type="PROSITE" id="PS51379">
    <property type="entry name" value="4FE4S_FER_2"/>
    <property type="match status" value="2"/>
</dbReference>
<dbReference type="Proteomes" id="UP000199584">
    <property type="component" value="Unassembled WGS sequence"/>
</dbReference>
<dbReference type="InterPro" id="IPR054704">
    <property type="entry name" value="Quin_L_LdhH-like"/>
</dbReference>
<evidence type="ECO:0000256" key="1">
    <source>
        <dbReference type="ARBA" id="ARBA00022448"/>
    </source>
</evidence>
<keyword evidence="7" id="KW-0411">Iron-sulfur</keyword>
<evidence type="ECO:0000256" key="2">
    <source>
        <dbReference type="ARBA" id="ARBA00022485"/>
    </source>
</evidence>
<dbReference type="InterPro" id="IPR004017">
    <property type="entry name" value="Cys_rich_dom"/>
</dbReference>
<evidence type="ECO:0000256" key="5">
    <source>
        <dbReference type="ARBA" id="ARBA00022982"/>
    </source>
</evidence>
<name>A0A1I6D3X5_9FIRM</name>
<dbReference type="EMBL" id="FOYM01000005">
    <property type="protein sequence ID" value="SFR00198.1"/>
    <property type="molecule type" value="Genomic_DNA"/>
</dbReference>
<keyword evidence="1" id="KW-0813">Transport</keyword>
<dbReference type="OrthoDB" id="5241828at2"/>
<dbReference type="Gene3D" id="3.40.50.10420">
    <property type="entry name" value="NagB/RpiA/CoA transferase-like"/>
    <property type="match status" value="1"/>
</dbReference>
<dbReference type="InterPro" id="IPR009051">
    <property type="entry name" value="Helical_ferredxn"/>
</dbReference>
<keyword evidence="2" id="KW-0004">4Fe-4S</keyword>
<evidence type="ECO:0000256" key="7">
    <source>
        <dbReference type="ARBA" id="ARBA00023014"/>
    </source>
</evidence>
<dbReference type="InterPro" id="IPR017900">
    <property type="entry name" value="4Fe4S_Fe_S_CS"/>
</dbReference>
<evidence type="ECO:0000256" key="3">
    <source>
        <dbReference type="ARBA" id="ARBA00022723"/>
    </source>
</evidence>
<keyword evidence="4" id="KW-0677">Repeat</keyword>
<dbReference type="STRING" id="39060.SAMN05660706_10539"/>
<dbReference type="GO" id="GO:0046872">
    <property type="term" value="F:metal ion binding"/>
    <property type="evidence" value="ECO:0007669"/>
    <property type="project" value="UniProtKB-KW"/>
</dbReference>